<dbReference type="Gene3D" id="3.40.50.450">
    <property type="match status" value="1"/>
</dbReference>
<feature type="compositionally biased region" description="Basic and acidic residues" evidence="2">
    <location>
        <begin position="7"/>
        <end position="16"/>
    </location>
</feature>
<dbReference type="InterPro" id="IPR003488">
    <property type="entry name" value="DprA"/>
</dbReference>
<evidence type="ECO:0000259" key="3">
    <source>
        <dbReference type="Pfam" id="PF02481"/>
    </source>
</evidence>
<reference evidence="4" key="1">
    <citation type="journal article" date="2014" name="Int. J. Syst. Evol. Microbiol.">
        <title>Complete genome sequence of Corynebacterium casei LMG S-19264T (=DSM 44701T), isolated from a smear-ripened cheese.</title>
        <authorList>
            <consortium name="US DOE Joint Genome Institute (JGI-PGF)"/>
            <person name="Walter F."/>
            <person name="Albersmeier A."/>
            <person name="Kalinowski J."/>
            <person name="Ruckert C."/>
        </authorList>
    </citation>
    <scope>NUCLEOTIDE SEQUENCE</scope>
    <source>
        <strain evidence="4">CGMCC 1.15388</strain>
    </source>
</reference>
<dbReference type="PANTHER" id="PTHR43022:SF1">
    <property type="entry name" value="PROTEIN SMF"/>
    <property type="match status" value="1"/>
</dbReference>
<feature type="domain" description="Smf/DprA SLOG" evidence="3">
    <location>
        <begin position="136"/>
        <end position="364"/>
    </location>
</feature>
<dbReference type="PANTHER" id="PTHR43022">
    <property type="entry name" value="PROTEIN SMF"/>
    <property type="match status" value="1"/>
</dbReference>
<evidence type="ECO:0000256" key="2">
    <source>
        <dbReference type="SAM" id="MobiDB-lite"/>
    </source>
</evidence>
<accession>A0A917ENU2</accession>
<dbReference type="InterPro" id="IPR057666">
    <property type="entry name" value="DrpA_SLOG"/>
</dbReference>
<dbReference type="AlphaFoldDB" id="A0A917ENU2"/>
<gene>
    <name evidence="4" type="ORF">GCM10011401_14730</name>
</gene>
<keyword evidence="5" id="KW-1185">Reference proteome</keyword>
<dbReference type="GO" id="GO:0009294">
    <property type="term" value="P:DNA-mediated transformation"/>
    <property type="evidence" value="ECO:0007669"/>
    <property type="project" value="InterPro"/>
</dbReference>
<dbReference type="RefSeq" id="WP_188684214.1">
    <property type="nucleotide sequence ID" value="NZ_BMIS01000005.1"/>
</dbReference>
<evidence type="ECO:0000313" key="5">
    <source>
        <dbReference type="Proteomes" id="UP000633136"/>
    </source>
</evidence>
<feature type="region of interest" description="Disordered" evidence="2">
    <location>
        <begin position="1"/>
        <end position="36"/>
    </location>
</feature>
<evidence type="ECO:0000313" key="4">
    <source>
        <dbReference type="EMBL" id="GGE68414.1"/>
    </source>
</evidence>
<feature type="region of interest" description="Disordered" evidence="2">
    <location>
        <begin position="386"/>
        <end position="414"/>
    </location>
</feature>
<dbReference type="Proteomes" id="UP000633136">
    <property type="component" value="Unassembled WGS sequence"/>
</dbReference>
<organism evidence="4 5">
    <name type="scientific">Nesterenkonia cremea</name>
    <dbReference type="NCBI Taxonomy" id="1882340"/>
    <lineage>
        <taxon>Bacteria</taxon>
        <taxon>Bacillati</taxon>
        <taxon>Actinomycetota</taxon>
        <taxon>Actinomycetes</taxon>
        <taxon>Micrococcales</taxon>
        <taxon>Micrococcaceae</taxon>
        <taxon>Nesterenkonia</taxon>
    </lineage>
</organism>
<protein>
    <submittedName>
        <fullName evidence="4">DNA processing protein DprA</fullName>
    </submittedName>
</protein>
<comment type="caution">
    <text evidence="4">The sequence shown here is derived from an EMBL/GenBank/DDBJ whole genome shotgun (WGS) entry which is preliminary data.</text>
</comment>
<dbReference type="EMBL" id="BMIS01000005">
    <property type="protein sequence ID" value="GGE68414.1"/>
    <property type="molecule type" value="Genomic_DNA"/>
</dbReference>
<proteinExistence type="inferred from homology"/>
<dbReference type="Pfam" id="PF02481">
    <property type="entry name" value="DNA_processg_A"/>
    <property type="match status" value="1"/>
</dbReference>
<comment type="similarity">
    <text evidence="1">Belongs to the DprA/Smf family.</text>
</comment>
<evidence type="ECO:0000256" key="1">
    <source>
        <dbReference type="ARBA" id="ARBA00006525"/>
    </source>
</evidence>
<name>A0A917ENU2_9MICC</name>
<sequence>MSSVSEGQHEQQRKTEQQGPHGQESRHTQEEGTDTVDAQEHLRRIRAELSRIIEPGDLLGGVVVDHMGCFEAHALICSGESPSARLVQSAAEAAEALGLSGRQRDLREALVRWRTRQDQAAGARDLATLRRLGGGILVPEDPQWPAGLKDLGPAEPLALWWRRDRSSHPVEALPELHRTVAVVGSREITDYGARVTAEISESLAERQVCLLSGGAYGVDAAVHRAALRTWEHRGEDTPVDSPLPTIAVLAGGLDRLYPAGNDTLLRGVAQAGLLLSELAPGSSPSKHRFLQRNRIIAALAAVTVVPEARWRSGAQNTAHHALSLGRPVGAVPGSVYSPLSAGCHRLLRHTPTEMVRDAADVAELIAGVTPAPEVGQARPGLAAAGTAVSSQQRLPLSPGEEAEAAASRPEDSLGEADRLLLDALPKRRLSAPGKLSEVAGLPMPQVLGGLSRLQRKGLARSVNGQWGKALSRASS</sequence>
<dbReference type="SUPFAM" id="SSF102405">
    <property type="entry name" value="MCP/YpsA-like"/>
    <property type="match status" value="1"/>
</dbReference>
<reference evidence="4" key="2">
    <citation type="submission" date="2020-09" db="EMBL/GenBank/DDBJ databases">
        <authorList>
            <person name="Sun Q."/>
            <person name="Zhou Y."/>
        </authorList>
    </citation>
    <scope>NUCLEOTIDE SEQUENCE</scope>
    <source>
        <strain evidence="4">CGMCC 1.15388</strain>
    </source>
</reference>